<dbReference type="STRING" id="6945.B7QH81"/>
<dbReference type="SUPFAM" id="SSF56672">
    <property type="entry name" value="DNA/RNA polymerases"/>
    <property type="match status" value="1"/>
</dbReference>
<dbReference type="HOGENOM" id="CLU_1724357_0_0_1"/>
<dbReference type="EMBL" id="ABJB010578258">
    <property type="status" value="NOT_ANNOTATED_CDS"/>
    <property type="molecule type" value="Genomic_DNA"/>
</dbReference>
<accession>B7QH81</accession>
<dbReference type="InterPro" id="IPR051320">
    <property type="entry name" value="Viral_Replic_Matur_Polypro"/>
</dbReference>
<reference evidence="4" key="2">
    <citation type="submission" date="2020-05" db="UniProtKB">
        <authorList>
            <consortium name="EnsemblMetazoa"/>
        </authorList>
    </citation>
    <scope>IDENTIFICATION</scope>
    <source>
        <strain evidence="4">wikel</strain>
    </source>
</reference>
<dbReference type="Pfam" id="PF17919">
    <property type="entry name" value="RT_RNaseH_2"/>
    <property type="match status" value="1"/>
</dbReference>
<dbReference type="AlphaFoldDB" id="B7QH81"/>
<gene>
    <name evidence="3" type="ORF">IscW_ISCW023168</name>
</gene>
<feature type="domain" description="Reverse transcriptase/retrotransposon-derived protein RNase H-like" evidence="2">
    <location>
        <begin position="85"/>
        <end position="141"/>
    </location>
</feature>
<dbReference type="InterPro" id="IPR043502">
    <property type="entry name" value="DNA/RNA_pol_sf"/>
</dbReference>
<dbReference type="EnsemblMetazoa" id="ISCW023168-RA">
    <property type="protein sequence ID" value="ISCW023168-PA"/>
    <property type="gene ID" value="ISCW023168"/>
</dbReference>
<dbReference type="InterPro" id="IPR043128">
    <property type="entry name" value="Rev_trsase/Diguanyl_cyclase"/>
</dbReference>
<dbReference type="Gene3D" id="3.30.70.270">
    <property type="match status" value="1"/>
</dbReference>
<evidence type="ECO:0000313" key="3">
    <source>
        <dbReference type="EMBL" id="EEC18203.1"/>
    </source>
</evidence>
<protein>
    <recommendedName>
        <fullName evidence="1">RNA-directed DNA polymerase</fullName>
        <ecNumber evidence="1">2.7.7.49</ecNumber>
    </recommendedName>
</protein>
<evidence type="ECO:0000259" key="2">
    <source>
        <dbReference type="Pfam" id="PF17919"/>
    </source>
</evidence>
<dbReference type="InterPro" id="IPR041577">
    <property type="entry name" value="RT_RNaseH_2"/>
</dbReference>
<dbReference type="FunFam" id="3.30.70.270:FF:000020">
    <property type="entry name" value="Transposon Tf2-6 polyprotein-like Protein"/>
    <property type="match status" value="1"/>
</dbReference>
<sequence length="152" mass="17199">MRQANKTNVRTYQSIHKTIYIPLADEVRAIREFPQPTSLRKLREFLGLINFHRRFIPHCAEMIQPMTDFLRTKKGPSSAVPSNAEAASAFSNVKEALANAALLFYLQPGAPTRLMTDASSTVAGTVLQQMLNGEWRTLVFFFPETEARRNTL</sequence>
<dbReference type="InParanoid" id="B7QH81"/>
<dbReference type="PANTHER" id="PTHR33064:SF37">
    <property type="entry name" value="RIBONUCLEASE H"/>
    <property type="match status" value="1"/>
</dbReference>
<dbReference type="EC" id="2.7.7.49" evidence="1"/>
<proteinExistence type="predicted"/>
<dbReference type="GO" id="GO:0003964">
    <property type="term" value="F:RNA-directed DNA polymerase activity"/>
    <property type="evidence" value="ECO:0007669"/>
    <property type="project" value="UniProtKB-EC"/>
</dbReference>
<dbReference type="Proteomes" id="UP000001555">
    <property type="component" value="Unassembled WGS sequence"/>
</dbReference>
<keyword evidence="3" id="KW-0378">Hydrolase</keyword>
<dbReference type="PANTHER" id="PTHR33064">
    <property type="entry name" value="POL PROTEIN"/>
    <property type="match status" value="1"/>
</dbReference>
<dbReference type="VEuPathDB" id="VectorBase:ISCW023168"/>
<dbReference type="GO" id="GO:0016787">
    <property type="term" value="F:hydrolase activity"/>
    <property type="evidence" value="ECO:0007669"/>
    <property type="project" value="UniProtKB-KW"/>
</dbReference>
<evidence type="ECO:0000256" key="1">
    <source>
        <dbReference type="ARBA" id="ARBA00012493"/>
    </source>
</evidence>
<dbReference type="PaxDb" id="6945-B7QH81"/>
<keyword evidence="5" id="KW-1185">Reference proteome</keyword>
<evidence type="ECO:0000313" key="4">
    <source>
        <dbReference type="EnsemblMetazoa" id="ISCW023168-PA"/>
    </source>
</evidence>
<organism>
    <name type="scientific">Ixodes scapularis</name>
    <name type="common">Black-legged tick</name>
    <name type="synonym">Deer tick</name>
    <dbReference type="NCBI Taxonomy" id="6945"/>
    <lineage>
        <taxon>Eukaryota</taxon>
        <taxon>Metazoa</taxon>
        <taxon>Ecdysozoa</taxon>
        <taxon>Arthropoda</taxon>
        <taxon>Chelicerata</taxon>
        <taxon>Arachnida</taxon>
        <taxon>Acari</taxon>
        <taxon>Parasitiformes</taxon>
        <taxon>Ixodida</taxon>
        <taxon>Ixodoidea</taxon>
        <taxon>Ixodidae</taxon>
        <taxon>Ixodinae</taxon>
        <taxon>Ixodes</taxon>
    </lineage>
</organism>
<name>B7QH81_IXOSC</name>
<dbReference type="EMBL" id="DS937517">
    <property type="protein sequence ID" value="EEC18203.1"/>
    <property type="molecule type" value="Genomic_DNA"/>
</dbReference>
<evidence type="ECO:0000313" key="5">
    <source>
        <dbReference type="Proteomes" id="UP000001555"/>
    </source>
</evidence>
<reference evidence="3 5" key="1">
    <citation type="submission" date="2008-03" db="EMBL/GenBank/DDBJ databases">
        <title>Annotation of Ixodes scapularis.</title>
        <authorList>
            <consortium name="Ixodes scapularis Genome Project Consortium"/>
            <person name="Caler E."/>
            <person name="Hannick L.I."/>
            <person name="Bidwell S."/>
            <person name="Joardar V."/>
            <person name="Thiagarajan M."/>
            <person name="Amedeo P."/>
            <person name="Galinsky K.J."/>
            <person name="Schobel S."/>
            <person name="Inman J."/>
            <person name="Hostetler J."/>
            <person name="Miller J."/>
            <person name="Hammond M."/>
            <person name="Megy K."/>
            <person name="Lawson D."/>
            <person name="Kodira C."/>
            <person name="Sutton G."/>
            <person name="Meyer J."/>
            <person name="Hill C.A."/>
            <person name="Birren B."/>
            <person name="Nene V."/>
            <person name="Collins F."/>
            <person name="Alarcon-Chaidez F."/>
            <person name="Wikel S."/>
            <person name="Strausberg R."/>
        </authorList>
    </citation>
    <scope>NUCLEOTIDE SEQUENCE [LARGE SCALE GENOMIC DNA]</scope>
    <source>
        <strain evidence="5">Wikel</strain>
        <strain evidence="3">Wikel colony</strain>
    </source>
</reference>